<evidence type="ECO:0000259" key="4">
    <source>
        <dbReference type="Pfam" id="PF00419"/>
    </source>
</evidence>
<dbReference type="AlphaFoldDB" id="A0A158JAU4"/>
<evidence type="ECO:0000256" key="1">
    <source>
        <dbReference type="ARBA" id="ARBA00004561"/>
    </source>
</evidence>
<dbReference type="Gene3D" id="2.60.40.1090">
    <property type="entry name" value="Fimbrial-type adhesion domain"/>
    <property type="match status" value="1"/>
</dbReference>
<dbReference type="InterPro" id="IPR000259">
    <property type="entry name" value="Adhesion_dom_fimbrial"/>
</dbReference>
<dbReference type="PANTHER" id="PTHR33420:SF14">
    <property type="entry name" value="TYPE 1 FIMBRIN D-MANNOSE SPECIFIC ADHESIN"/>
    <property type="match status" value="1"/>
</dbReference>
<dbReference type="GO" id="GO:0009289">
    <property type="term" value="C:pilus"/>
    <property type="evidence" value="ECO:0007669"/>
    <property type="project" value="UniProtKB-SubCell"/>
</dbReference>
<reference evidence="5" key="1">
    <citation type="submission" date="2016-01" db="EMBL/GenBank/DDBJ databases">
        <authorList>
            <person name="Peeters Charlotte."/>
        </authorList>
    </citation>
    <scope>NUCLEOTIDE SEQUENCE</scope>
    <source>
        <strain evidence="5">LMG 22936</strain>
    </source>
</reference>
<proteinExistence type="inferred from homology"/>
<dbReference type="GO" id="GO:0043709">
    <property type="term" value="P:cell adhesion involved in single-species biofilm formation"/>
    <property type="evidence" value="ECO:0007669"/>
    <property type="project" value="TreeGrafter"/>
</dbReference>
<sequence length="340" mass="34800">MDRKTNRVCRLGKVFWVIAGGLVSLIMAMPAVASCSVTGVPSSTITLPPNIGVPRNAAPGQVLWDSNWVQSTPGTMTCNSPTDAMQFGYGGAGRALVPGFNNVYTSGIPGIGLKAAVILAASPPGDIDSATVLQYPLATQTVGAGTFNQAGYARIQYIVTGPISTGTTNFGLSFGGILYGSPRGLQIVLVNAKTSTVTAQACSVQTAAPAVRMAQVAARELNSVGATAGHGSFTITLNCPIAVNAAITFTDVTDPTNRTSNPNLSTDSTASGVAYQILQGSQLVAYGPDAAEPGTENQIILGAIPGSSSKDLPFSVRYVRTGPLKSGSANAKATFTMSYQ</sequence>
<feature type="domain" description="Fimbrial-type adhesion" evidence="4">
    <location>
        <begin position="194"/>
        <end position="340"/>
    </location>
</feature>
<keyword evidence="6" id="KW-1185">Reference proteome</keyword>
<keyword evidence="3" id="KW-0281">Fimbrium</keyword>
<gene>
    <name evidence="5" type="ORF">AWB66_04062</name>
</gene>
<name>A0A158JAU4_9BURK</name>
<dbReference type="Gene3D" id="2.60.40.3310">
    <property type="match status" value="1"/>
</dbReference>
<dbReference type="SUPFAM" id="SSF49401">
    <property type="entry name" value="Bacterial adhesins"/>
    <property type="match status" value="1"/>
</dbReference>
<evidence type="ECO:0000313" key="6">
    <source>
        <dbReference type="Proteomes" id="UP000054717"/>
    </source>
</evidence>
<comment type="similarity">
    <text evidence="2">Belongs to the fimbrial protein family.</text>
</comment>
<evidence type="ECO:0000256" key="2">
    <source>
        <dbReference type="ARBA" id="ARBA00006671"/>
    </source>
</evidence>
<dbReference type="InterPro" id="IPR036937">
    <property type="entry name" value="Adhesion_dom_fimbrial_sf"/>
</dbReference>
<comment type="subcellular location">
    <subcellularLocation>
        <location evidence="1">Fimbrium</location>
    </subcellularLocation>
</comment>
<dbReference type="Proteomes" id="UP000054717">
    <property type="component" value="Unassembled WGS sequence"/>
</dbReference>
<evidence type="ECO:0000313" key="5">
    <source>
        <dbReference type="EMBL" id="SAL65966.1"/>
    </source>
</evidence>
<dbReference type="PROSITE" id="PS51257">
    <property type="entry name" value="PROKAR_LIPOPROTEIN"/>
    <property type="match status" value="1"/>
</dbReference>
<comment type="caution">
    <text evidence="5">The sequence shown here is derived from an EMBL/GenBank/DDBJ whole genome shotgun (WGS) entry which is preliminary data.</text>
</comment>
<dbReference type="Pfam" id="PF00419">
    <property type="entry name" value="Fimbrial"/>
    <property type="match status" value="1"/>
</dbReference>
<dbReference type="EMBL" id="FCNZ02000015">
    <property type="protein sequence ID" value="SAL65966.1"/>
    <property type="molecule type" value="Genomic_DNA"/>
</dbReference>
<protein>
    <submittedName>
        <fullName evidence="5">F17b-G fimbrial adhesin</fullName>
    </submittedName>
</protein>
<dbReference type="InterPro" id="IPR008966">
    <property type="entry name" value="Adhesion_dom_sf"/>
</dbReference>
<evidence type="ECO:0000256" key="3">
    <source>
        <dbReference type="ARBA" id="ARBA00023263"/>
    </source>
</evidence>
<dbReference type="RefSeq" id="WP_087631969.1">
    <property type="nucleotide sequence ID" value="NZ_FCNZ02000015.1"/>
</dbReference>
<dbReference type="InterPro" id="IPR050263">
    <property type="entry name" value="Bact_Fimbrial_Adh_Pro"/>
</dbReference>
<accession>A0A158JAU4</accession>
<organism evidence="5 6">
    <name type="scientific">Caballeronia telluris</name>
    <dbReference type="NCBI Taxonomy" id="326475"/>
    <lineage>
        <taxon>Bacteria</taxon>
        <taxon>Pseudomonadati</taxon>
        <taxon>Pseudomonadota</taxon>
        <taxon>Betaproteobacteria</taxon>
        <taxon>Burkholderiales</taxon>
        <taxon>Burkholderiaceae</taxon>
        <taxon>Caballeronia</taxon>
    </lineage>
</organism>
<dbReference type="PANTHER" id="PTHR33420">
    <property type="entry name" value="FIMBRIAL SUBUNIT ELFA-RELATED"/>
    <property type="match status" value="1"/>
</dbReference>
<dbReference type="STRING" id="326475.AWB66_04062"/>